<evidence type="ECO:0000256" key="2">
    <source>
        <dbReference type="SAM" id="SignalP"/>
    </source>
</evidence>
<accession>A0A9P4R967</accession>
<dbReference type="PANTHER" id="PTHR13237">
    <property type="entry name" value="SOMETHING ABOUT SILENCING PROTEIN 10-RELATED"/>
    <property type="match status" value="1"/>
</dbReference>
<feature type="compositionally biased region" description="Basic and acidic residues" evidence="1">
    <location>
        <begin position="255"/>
        <end position="271"/>
    </location>
</feature>
<feature type="region of interest" description="Disordered" evidence="1">
    <location>
        <begin position="115"/>
        <end position="361"/>
    </location>
</feature>
<feature type="signal peptide" evidence="2">
    <location>
        <begin position="1"/>
        <end position="20"/>
    </location>
</feature>
<keyword evidence="4" id="KW-1185">Reference proteome</keyword>
<organism evidence="3 4">
    <name type="scientific">Polyplosphaeria fusca</name>
    <dbReference type="NCBI Taxonomy" id="682080"/>
    <lineage>
        <taxon>Eukaryota</taxon>
        <taxon>Fungi</taxon>
        <taxon>Dikarya</taxon>
        <taxon>Ascomycota</taxon>
        <taxon>Pezizomycotina</taxon>
        <taxon>Dothideomycetes</taxon>
        <taxon>Pleosporomycetidae</taxon>
        <taxon>Pleosporales</taxon>
        <taxon>Tetraplosphaeriaceae</taxon>
        <taxon>Polyplosphaeria</taxon>
    </lineage>
</organism>
<feature type="compositionally biased region" description="Low complexity" evidence="1">
    <location>
        <begin position="145"/>
        <end position="156"/>
    </location>
</feature>
<feature type="compositionally biased region" description="Basic and acidic residues" evidence="1">
    <location>
        <begin position="186"/>
        <end position="195"/>
    </location>
</feature>
<gene>
    <name evidence="3" type="ORF">EJ04DRAFT_508758</name>
</gene>
<evidence type="ECO:0000313" key="3">
    <source>
        <dbReference type="EMBL" id="KAF2739480.1"/>
    </source>
</evidence>
<evidence type="ECO:0000313" key="4">
    <source>
        <dbReference type="Proteomes" id="UP000799444"/>
    </source>
</evidence>
<dbReference type="OrthoDB" id="203440at2759"/>
<proteinExistence type="predicted"/>
<name>A0A9P4R967_9PLEO</name>
<dbReference type="Proteomes" id="UP000799444">
    <property type="component" value="Unassembled WGS sequence"/>
</dbReference>
<sequence length="361" mass="39932">MAVDNTLLSLLATLTTSIQAATEALPGDGNTTPSADGISLLDVKHDLLLSYLQNLVFLILLKLRSRNQGDQSDIEDTQDEVIRKLVELRVYLDKGIRPLENRVKYQIDKIIRATDDSGRRAAQETSTTSSKRSKRKSKPDRASDSAESGSESGGLSQNEDDEVMDRTAYGPRGAQMVRSGAAGDSKTTESSKDGIYRPPRITPTAMPTSEAREEKGSKRPGKSATLDEFVATELSTAPLAEPSIGSTIVSGGRRMKSDKERREEAERREYEESNFVRLPKASKQERAKQRGRDRPGGWAGEEWRGLDAGLNRIDRLTQKKSGSMGALERSRKRPNEDRARGSGMDAGEAFEKRRKIVSRYR</sequence>
<evidence type="ECO:0000256" key="1">
    <source>
        <dbReference type="SAM" id="MobiDB-lite"/>
    </source>
</evidence>
<comment type="caution">
    <text evidence="3">The sequence shown here is derived from an EMBL/GenBank/DDBJ whole genome shotgun (WGS) entry which is preliminary data.</text>
</comment>
<keyword evidence="2" id="KW-0732">Signal</keyword>
<reference evidence="3" key="1">
    <citation type="journal article" date="2020" name="Stud. Mycol.">
        <title>101 Dothideomycetes genomes: a test case for predicting lifestyles and emergence of pathogens.</title>
        <authorList>
            <person name="Haridas S."/>
            <person name="Albert R."/>
            <person name="Binder M."/>
            <person name="Bloem J."/>
            <person name="Labutti K."/>
            <person name="Salamov A."/>
            <person name="Andreopoulos B."/>
            <person name="Baker S."/>
            <person name="Barry K."/>
            <person name="Bills G."/>
            <person name="Bluhm B."/>
            <person name="Cannon C."/>
            <person name="Castanera R."/>
            <person name="Culley D."/>
            <person name="Daum C."/>
            <person name="Ezra D."/>
            <person name="Gonzalez J."/>
            <person name="Henrissat B."/>
            <person name="Kuo A."/>
            <person name="Liang C."/>
            <person name="Lipzen A."/>
            <person name="Lutzoni F."/>
            <person name="Magnuson J."/>
            <person name="Mondo S."/>
            <person name="Nolan M."/>
            <person name="Ohm R."/>
            <person name="Pangilinan J."/>
            <person name="Park H.-J."/>
            <person name="Ramirez L."/>
            <person name="Alfaro M."/>
            <person name="Sun H."/>
            <person name="Tritt A."/>
            <person name="Yoshinaga Y."/>
            <person name="Zwiers L.-H."/>
            <person name="Turgeon B."/>
            <person name="Goodwin S."/>
            <person name="Spatafora J."/>
            <person name="Crous P."/>
            <person name="Grigoriev I."/>
        </authorList>
    </citation>
    <scope>NUCLEOTIDE SEQUENCE</scope>
    <source>
        <strain evidence="3">CBS 125425</strain>
    </source>
</reference>
<dbReference type="InterPro" id="IPR007146">
    <property type="entry name" value="Sas10/Utp3/C1D"/>
</dbReference>
<dbReference type="GO" id="GO:0032040">
    <property type="term" value="C:small-subunit processome"/>
    <property type="evidence" value="ECO:0007669"/>
    <property type="project" value="TreeGrafter"/>
</dbReference>
<dbReference type="EMBL" id="ML996104">
    <property type="protein sequence ID" value="KAF2739480.1"/>
    <property type="molecule type" value="Genomic_DNA"/>
</dbReference>
<dbReference type="GO" id="GO:0000462">
    <property type="term" value="P:maturation of SSU-rRNA from tricistronic rRNA transcript (SSU-rRNA, 5.8S rRNA, LSU-rRNA)"/>
    <property type="evidence" value="ECO:0007669"/>
    <property type="project" value="TreeGrafter"/>
</dbReference>
<dbReference type="PANTHER" id="PTHR13237:SF9">
    <property type="entry name" value="NEUROGUIDIN"/>
    <property type="match status" value="1"/>
</dbReference>
<dbReference type="AlphaFoldDB" id="A0A9P4R967"/>
<protein>
    <submittedName>
        <fullName evidence="3">Uncharacterized protein</fullName>
    </submittedName>
</protein>
<feature type="chain" id="PRO_5040141816" evidence="2">
    <location>
        <begin position="21"/>
        <end position="361"/>
    </location>
</feature>
<feature type="compositionally biased region" description="Basic residues" evidence="1">
    <location>
        <begin position="352"/>
        <end position="361"/>
    </location>
</feature>
<dbReference type="Pfam" id="PF04000">
    <property type="entry name" value="Sas10_Utp3"/>
    <property type="match status" value="1"/>
</dbReference>
<feature type="compositionally biased region" description="Basic and acidic residues" evidence="1">
    <location>
        <begin position="282"/>
        <end position="305"/>
    </location>
</feature>